<gene>
    <name evidence="2" type="ORF">PXEA_LOCUS20244</name>
</gene>
<feature type="region of interest" description="Disordered" evidence="1">
    <location>
        <begin position="49"/>
        <end position="71"/>
    </location>
</feature>
<organism evidence="2 3">
    <name type="scientific">Protopolystoma xenopodis</name>
    <dbReference type="NCBI Taxonomy" id="117903"/>
    <lineage>
        <taxon>Eukaryota</taxon>
        <taxon>Metazoa</taxon>
        <taxon>Spiralia</taxon>
        <taxon>Lophotrochozoa</taxon>
        <taxon>Platyhelminthes</taxon>
        <taxon>Monogenea</taxon>
        <taxon>Polyopisthocotylea</taxon>
        <taxon>Polystomatidea</taxon>
        <taxon>Polystomatidae</taxon>
        <taxon>Protopolystoma</taxon>
    </lineage>
</organism>
<keyword evidence="3" id="KW-1185">Reference proteome</keyword>
<accession>A0A448X3C2</accession>
<protein>
    <submittedName>
        <fullName evidence="2">Uncharacterized protein</fullName>
    </submittedName>
</protein>
<reference evidence="2" key="1">
    <citation type="submission" date="2018-11" db="EMBL/GenBank/DDBJ databases">
        <authorList>
            <consortium name="Pathogen Informatics"/>
        </authorList>
    </citation>
    <scope>NUCLEOTIDE SEQUENCE</scope>
</reference>
<comment type="caution">
    <text evidence="2">The sequence shown here is derived from an EMBL/GenBank/DDBJ whole genome shotgun (WGS) entry which is preliminary data.</text>
</comment>
<dbReference type="AlphaFoldDB" id="A0A448X3C2"/>
<dbReference type="EMBL" id="CAAALY010082843">
    <property type="protein sequence ID" value="VEL26804.1"/>
    <property type="molecule type" value="Genomic_DNA"/>
</dbReference>
<evidence type="ECO:0000313" key="3">
    <source>
        <dbReference type="Proteomes" id="UP000784294"/>
    </source>
</evidence>
<evidence type="ECO:0000256" key="1">
    <source>
        <dbReference type="SAM" id="MobiDB-lite"/>
    </source>
</evidence>
<sequence length="71" mass="7770">MGTEVDRLSRFEVASKSDRPKGVGLRLPMRLSSFYTFVEMQSVLLAQCHEGPTPSKPHLPDDPSAVVALEG</sequence>
<name>A0A448X3C2_9PLAT</name>
<dbReference type="Proteomes" id="UP000784294">
    <property type="component" value="Unassembled WGS sequence"/>
</dbReference>
<proteinExistence type="predicted"/>
<evidence type="ECO:0000313" key="2">
    <source>
        <dbReference type="EMBL" id="VEL26804.1"/>
    </source>
</evidence>